<gene>
    <name evidence="15 17" type="primary">pfkA</name>
    <name evidence="19" type="ORF">OF801_04095</name>
    <name evidence="20" type="ORF">PWF74_02500</name>
    <name evidence="17" type="ORF">QHR29_07120</name>
    <name evidence="18" type="ORF">SAMN05216438_10727</name>
</gene>
<evidence type="ECO:0000313" key="19">
    <source>
        <dbReference type="EMBL" id="UYT11139.1"/>
    </source>
</evidence>
<feature type="domain" description="Phosphofructokinase" evidence="16">
    <location>
        <begin position="3"/>
        <end position="276"/>
    </location>
</feature>
<comment type="cofactor">
    <cofactor evidence="1 15">
        <name>Mg(2+)</name>
        <dbReference type="ChEBI" id="CHEBI:18420"/>
    </cofactor>
</comment>
<dbReference type="PRINTS" id="PR00476">
    <property type="entry name" value="PHFRCTKINASE"/>
</dbReference>
<evidence type="ECO:0000256" key="10">
    <source>
        <dbReference type="ARBA" id="ARBA00022777"/>
    </source>
</evidence>
<evidence type="ECO:0000256" key="3">
    <source>
        <dbReference type="ARBA" id="ARBA00004496"/>
    </source>
</evidence>
<dbReference type="FunFam" id="3.40.50.460:FF:000002">
    <property type="entry name" value="ATP-dependent 6-phosphofructokinase"/>
    <property type="match status" value="1"/>
</dbReference>
<dbReference type="InterPro" id="IPR012828">
    <property type="entry name" value="PFKA_ATP_prok"/>
</dbReference>
<evidence type="ECO:0000313" key="18">
    <source>
        <dbReference type="EMBL" id="SFL37216.1"/>
    </source>
</evidence>
<evidence type="ECO:0000256" key="2">
    <source>
        <dbReference type="ARBA" id="ARBA00002659"/>
    </source>
</evidence>
<dbReference type="EMBL" id="FOTJ01000007">
    <property type="protein sequence ID" value="SFL37216.1"/>
    <property type="molecule type" value="Genomic_DNA"/>
</dbReference>
<evidence type="ECO:0000313" key="21">
    <source>
        <dbReference type="Proteomes" id="UP000181969"/>
    </source>
</evidence>
<dbReference type="GO" id="GO:0048029">
    <property type="term" value="F:monosaccharide binding"/>
    <property type="evidence" value="ECO:0007669"/>
    <property type="project" value="TreeGrafter"/>
</dbReference>
<evidence type="ECO:0000256" key="14">
    <source>
        <dbReference type="ARBA" id="ARBA00048070"/>
    </source>
</evidence>
<dbReference type="Proteomes" id="UP001157396">
    <property type="component" value="Unassembled WGS sequence"/>
</dbReference>
<organism evidence="18 21">
    <name type="scientific">Lactococcus garvieae</name>
    <dbReference type="NCBI Taxonomy" id="1363"/>
    <lineage>
        <taxon>Bacteria</taxon>
        <taxon>Bacillati</taxon>
        <taxon>Bacillota</taxon>
        <taxon>Bacilli</taxon>
        <taxon>Lactobacillales</taxon>
        <taxon>Streptococcaceae</taxon>
        <taxon>Lactococcus</taxon>
    </lineage>
</organism>
<feature type="binding site" description="in other chain" evidence="15">
    <location>
        <position position="154"/>
    </location>
    <ligand>
        <name>ADP</name>
        <dbReference type="ChEBI" id="CHEBI:456216"/>
        <note>allosteric activator; ligand shared between dimeric partners</note>
    </ligand>
</feature>
<keyword evidence="9 15" id="KW-0547">Nucleotide-binding</keyword>
<evidence type="ECO:0000256" key="15">
    <source>
        <dbReference type="HAMAP-Rule" id="MF_00339"/>
    </source>
</evidence>
<keyword evidence="7 15" id="KW-0808">Transferase</keyword>
<comment type="caution">
    <text evidence="15">Lacks conserved residue(s) required for the propagation of feature annotation.</text>
</comment>
<feature type="binding site" evidence="15">
    <location>
        <begin position="102"/>
        <end position="105"/>
    </location>
    <ligand>
        <name>ATP</name>
        <dbReference type="ChEBI" id="CHEBI:30616"/>
    </ligand>
</feature>
<comment type="subcellular location">
    <subcellularLocation>
        <location evidence="3 15">Cytoplasm</location>
    </subcellularLocation>
</comment>
<keyword evidence="12 15" id="KW-0460">Magnesium</keyword>
<feature type="binding site" description="in other chain" evidence="15">
    <location>
        <begin position="213"/>
        <end position="215"/>
    </location>
    <ligand>
        <name>ADP</name>
        <dbReference type="ChEBI" id="CHEBI:456216"/>
        <note>allosteric activator; ligand shared between dimeric partners</note>
    </ligand>
</feature>
<evidence type="ECO:0000256" key="7">
    <source>
        <dbReference type="ARBA" id="ARBA00022679"/>
    </source>
</evidence>
<feature type="binding site" evidence="15">
    <location>
        <position position="244"/>
    </location>
    <ligand>
        <name>substrate</name>
        <note>ligand shared between dimeric partners</note>
    </ligand>
</feature>
<dbReference type="Pfam" id="PF00365">
    <property type="entry name" value="PFK"/>
    <property type="match status" value="1"/>
</dbReference>
<keyword evidence="10 15" id="KW-0418">Kinase</keyword>
<evidence type="ECO:0000256" key="5">
    <source>
        <dbReference type="ARBA" id="ARBA00022490"/>
    </source>
</evidence>
<dbReference type="Proteomes" id="UP001217324">
    <property type="component" value="Chromosome"/>
</dbReference>
<keyword evidence="11 15" id="KW-0067">ATP-binding</keyword>
<dbReference type="OrthoDB" id="9802503at2"/>
<dbReference type="EC" id="2.7.1.11" evidence="15"/>
<dbReference type="eggNOG" id="COG0205">
    <property type="taxonomic scope" value="Bacteria"/>
</dbReference>
<dbReference type="InterPro" id="IPR015912">
    <property type="entry name" value="Phosphofructokinase_CS"/>
</dbReference>
<comment type="similarity">
    <text evidence="15">Belongs to the phosphofructokinase type A (PFKA) family. ATP-dependent PFK group I subfamily. Prokaryotic clade 'B1' sub-subfamily.</text>
</comment>
<evidence type="ECO:0000256" key="1">
    <source>
        <dbReference type="ARBA" id="ARBA00001946"/>
    </source>
</evidence>
<reference evidence="18 21" key="1">
    <citation type="submission" date="2016-10" db="EMBL/GenBank/DDBJ databases">
        <authorList>
            <person name="de Groot N.N."/>
        </authorList>
    </citation>
    <scope>NUCLEOTIDE SEQUENCE [LARGE SCALE GENOMIC DNA]</scope>
    <source>
        <strain evidence="18 21">M79</strain>
    </source>
</reference>
<dbReference type="PANTHER" id="PTHR13697">
    <property type="entry name" value="PHOSPHOFRUCTOKINASE"/>
    <property type="match status" value="1"/>
</dbReference>
<dbReference type="AlphaFoldDB" id="A0A098CT94"/>
<feature type="binding site" description="in other chain" evidence="15">
    <location>
        <begin position="250"/>
        <end position="253"/>
    </location>
    <ligand>
        <name>substrate</name>
        <note>ligand shared between dimeric partners</note>
    </ligand>
</feature>
<keyword evidence="5 15" id="KW-0963">Cytoplasm</keyword>
<feature type="binding site" description="in other chain" evidence="15">
    <location>
        <position position="222"/>
    </location>
    <ligand>
        <name>substrate</name>
        <note>ligand shared between dimeric partners</note>
    </ligand>
</feature>
<feature type="binding site" description="in other chain" evidence="15">
    <location>
        <position position="211"/>
    </location>
    <ligand>
        <name>ADP</name>
        <dbReference type="ChEBI" id="CHEBI:456216"/>
        <note>allosteric activator; ligand shared between dimeric partners</note>
    </ligand>
</feature>
<dbReference type="Gene3D" id="3.40.50.450">
    <property type="match status" value="1"/>
</dbReference>
<evidence type="ECO:0000256" key="6">
    <source>
        <dbReference type="ARBA" id="ARBA00022533"/>
    </source>
</evidence>
<keyword evidence="8 15" id="KW-0479">Metal-binding</keyword>
<dbReference type="PATRIC" id="fig|1363.32.peg.687"/>
<dbReference type="InterPro" id="IPR000023">
    <property type="entry name" value="Phosphofructokinase_dom"/>
</dbReference>
<dbReference type="FunFam" id="3.40.50.450:FF:000001">
    <property type="entry name" value="ATP-dependent 6-phosphofructokinase"/>
    <property type="match status" value="1"/>
</dbReference>
<reference evidence="17" key="4">
    <citation type="submission" date="2023-04" db="EMBL/GenBank/DDBJ databases">
        <title>Genomic analysis of Lactococcus garvieae isolates.</title>
        <authorList>
            <person name="Zhanghang C."/>
        </authorList>
    </citation>
    <scope>NUCLEOTIDE SEQUENCE</scope>
    <source>
        <strain evidence="17">ZB-1</strain>
    </source>
</reference>
<dbReference type="Proteomes" id="UP001164042">
    <property type="component" value="Chromosome"/>
</dbReference>
<accession>A0A098CT94</accession>
<dbReference type="GO" id="GO:0042802">
    <property type="term" value="F:identical protein binding"/>
    <property type="evidence" value="ECO:0007669"/>
    <property type="project" value="TreeGrafter"/>
</dbReference>
<dbReference type="EMBL" id="CP118627">
    <property type="protein sequence ID" value="WEA14388.1"/>
    <property type="molecule type" value="Genomic_DNA"/>
</dbReference>
<keyword evidence="13 15" id="KW-0324">Glycolysis</keyword>
<dbReference type="InterPro" id="IPR012003">
    <property type="entry name" value="ATP_PFK_prok-type"/>
</dbReference>
<dbReference type="PIRSF" id="PIRSF000532">
    <property type="entry name" value="ATP_PFK_prok"/>
    <property type="match status" value="1"/>
</dbReference>
<dbReference type="InterPro" id="IPR022953">
    <property type="entry name" value="ATP_PFK"/>
</dbReference>
<dbReference type="GeneID" id="89494137"/>
<feature type="binding site" evidence="15">
    <location>
        <position position="11"/>
    </location>
    <ligand>
        <name>ATP</name>
        <dbReference type="ChEBI" id="CHEBI:30616"/>
    </ligand>
</feature>
<evidence type="ECO:0000256" key="11">
    <source>
        <dbReference type="ARBA" id="ARBA00022840"/>
    </source>
</evidence>
<dbReference type="PROSITE" id="PS00433">
    <property type="entry name" value="PHOSPHOFRUCTOKINASE"/>
    <property type="match status" value="1"/>
</dbReference>
<dbReference type="RefSeq" id="WP_004258348.1">
    <property type="nucleotide sequence ID" value="NZ_AP026069.1"/>
</dbReference>
<dbReference type="GO" id="GO:0005945">
    <property type="term" value="C:6-phosphofructokinase complex"/>
    <property type="evidence" value="ECO:0007669"/>
    <property type="project" value="TreeGrafter"/>
</dbReference>
<dbReference type="NCBIfam" id="NF002872">
    <property type="entry name" value="PRK03202.1"/>
    <property type="match status" value="1"/>
</dbReference>
<comment type="pathway">
    <text evidence="4 15">Carbohydrate degradation; glycolysis; D-glyceraldehyde 3-phosphate and glycerone phosphate from D-glucose: step 3/4.</text>
</comment>
<dbReference type="Proteomes" id="UP000181969">
    <property type="component" value="Unassembled WGS sequence"/>
</dbReference>
<feature type="binding site" description="in other chain" evidence="15">
    <location>
        <begin position="185"/>
        <end position="187"/>
    </location>
    <ligand>
        <name>ADP</name>
        <dbReference type="ChEBI" id="CHEBI:456216"/>
        <note>allosteric activator; ligand shared between dimeric partners</note>
    </ligand>
</feature>
<protein>
    <recommendedName>
        <fullName evidence="15">ATP-dependent 6-phosphofructokinase</fullName>
        <shortName evidence="15">ATP-PFK</shortName>
        <shortName evidence="15">Phosphofructokinase</shortName>
        <ecNumber evidence="15">2.7.1.11</ecNumber>
    </recommendedName>
    <alternativeName>
        <fullName evidence="15">Phosphohexokinase</fullName>
    </alternativeName>
</protein>
<proteinExistence type="inferred from homology"/>
<comment type="activity regulation">
    <text evidence="15">Allosterically activated by ADP and other diphosphonucleosides, and allosterically inhibited by phosphoenolpyruvate.</text>
</comment>
<comment type="subunit">
    <text evidence="15">Homotetramer.</text>
</comment>
<feature type="binding site" description="in other chain" evidence="15">
    <location>
        <begin position="169"/>
        <end position="171"/>
    </location>
    <ligand>
        <name>substrate</name>
        <note>ligand shared between dimeric partners</note>
    </ligand>
</feature>
<dbReference type="GO" id="GO:0061621">
    <property type="term" value="P:canonical glycolysis"/>
    <property type="evidence" value="ECO:0007669"/>
    <property type="project" value="TreeGrafter"/>
</dbReference>
<comment type="catalytic activity">
    <reaction evidence="14 15">
        <text>beta-D-fructose 6-phosphate + ATP = beta-D-fructose 1,6-bisphosphate + ADP + H(+)</text>
        <dbReference type="Rhea" id="RHEA:16109"/>
        <dbReference type="ChEBI" id="CHEBI:15378"/>
        <dbReference type="ChEBI" id="CHEBI:30616"/>
        <dbReference type="ChEBI" id="CHEBI:32966"/>
        <dbReference type="ChEBI" id="CHEBI:57634"/>
        <dbReference type="ChEBI" id="CHEBI:456216"/>
        <dbReference type="EC" id="2.7.1.11"/>
    </reaction>
</comment>
<evidence type="ECO:0000256" key="12">
    <source>
        <dbReference type="ARBA" id="ARBA00022842"/>
    </source>
</evidence>
<evidence type="ECO:0000256" key="9">
    <source>
        <dbReference type="ARBA" id="ARBA00022741"/>
    </source>
</evidence>
<dbReference type="Gene3D" id="3.40.50.460">
    <property type="entry name" value="Phosphofructokinase domain"/>
    <property type="match status" value="1"/>
</dbReference>
<dbReference type="GO" id="GO:0030388">
    <property type="term" value="P:fructose 1,6-bisphosphate metabolic process"/>
    <property type="evidence" value="ECO:0007669"/>
    <property type="project" value="TreeGrafter"/>
</dbReference>
<name>A0A098CT94_9LACT</name>
<dbReference type="SUPFAM" id="SSF53784">
    <property type="entry name" value="Phosphofructokinase"/>
    <property type="match status" value="1"/>
</dbReference>
<dbReference type="GO" id="GO:0003872">
    <property type="term" value="F:6-phosphofructokinase activity"/>
    <property type="evidence" value="ECO:0007669"/>
    <property type="project" value="UniProtKB-UniRule"/>
</dbReference>
<reference evidence="20" key="3">
    <citation type="submission" date="2023-02" db="EMBL/GenBank/DDBJ databases">
        <title>Comparative genomics and fermentation flavor characterization of five lactic acid bacteria reveal flavor biosynthesis metabolic pathways in fermented muskmelon puree.</title>
        <authorList>
            <person name="Yuan L."/>
            <person name="Li M."/>
            <person name="Xu X."/>
            <person name="Lao F."/>
            <person name="Wu J."/>
        </authorList>
    </citation>
    <scope>NUCLEOTIDE SEQUENCE</scope>
    <source>
        <strain evidence="20">Pa-2</strain>
    </source>
</reference>
<evidence type="ECO:0000259" key="16">
    <source>
        <dbReference type="Pfam" id="PF00365"/>
    </source>
</evidence>
<feature type="binding site" evidence="15">
    <location>
        <position position="103"/>
    </location>
    <ligand>
        <name>Mg(2+)</name>
        <dbReference type="ChEBI" id="CHEBI:18420"/>
        <note>catalytic</note>
    </ligand>
</feature>
<dbReference type="EMBL" id="CP109635">
    <property type="protein sequence ID" value="UYT11139.1"/>
    <property type="molecule type" value="Genomic_DNA"/>
</dbReference>
<feature type="binding site" evidence="15">
    <location>
        <begin position="21"/>
        <end position="25"/>
    </location>
    <ligand>
        <name>ADP</name>
        <dbReference type="ChEBI" id="CHEBI:456216"/>
        <note>allosteric activator; ligand shared between dimeric partners</note>
    </ligand>
</feature>
<feature type="binding site" description="in other chain" evidence="15">
    <location>
        <begin position="125"/>
        <end position="127"/>
    </location>
    <ligand>
        <name>substrate</name>
        <note>ligand shared between dimeric partners</note>
    </ligand>
</feature>
<dbReference type="InterPro" id="IPR035966">
    <property type="entry name" value="PKF_sf"/>
</dbReference>
<dbReference type="GeneID" id="75143429"/>
<dbReference type="PANTHER" id="PTHR13697:SF4">
    <property type="entry name" value="ATP-DEPENDENT 6-PHOSPHOFRUCTOKINASE"/>
    <property type="match status" value="1"/>
</dbReference>
<comment type="function">
    <text evidence="2 15">Catalyzes the phosphorylation of D-fructose 6-phosphate to fructose 1,6-bisphosphate by ATP, the first committing step of glycolysis.</text>
</comment>
<feature type="active site" description="Proton acceptor" evidence="15">
    <location>
        <position position="127"/>
    </location>
</feature>
<dbReference type="GO" id="GO:0005524">
    <property type="term" value="F:ATP binding"/>
    <property type="evidence" value="ECO:0007669"/>
    <property type="project" value="UniProtKB-UniRule"/>
</dbReference>
<evidence type="ECO:0000313" key="20">
    <source>
        <dbReference type="EMBL" id="WEA14388.1"/>
    </source>
</evidence>
<feature type="binding site" evidence="15">
    <location>
        <position position="162"/>
    </location>
    <ligand>
        <name>substrate</name>
        <note>ligand shared between dimeric partners</note>
    </ligand>
</feature>
<dbReference type="NCBIfam" id="TIGR02482">
    <property type="entry name" value="PFKA_ATP"/>
    <property type="match status" value="1"/>
</dbReference>
<dbReference type="GO" id="GO:0046872">
    <property type="term" value="F:metal ion binding"/>
    <property type="evidence" value="ECO:0007669"/>
    <property type="project" value="UniProtKB-KW"/>
</dbReference>
<dbReference type="EMBL" id="JARYTV010000005">
    <property type="protein sequence ID" value="MDH7960237.1"/>
    <property type="molecule type" value="Genomic_DNA"/>
</dbReference>
<dbReference type="CDD" id="cd00763">
    <property type="entry name" value="Bacterial_PFK"/>
    <property type="match status" value="1"/>
</dbReference>
<dbReference type="UniPathway" id="UPA00109">
    <property type="reaction ID" value="UER00182"/>
</dbReference>
<evidence type="ECO:0000256" key="13">
    <source>
        <dbReference type="ARBA" id="ARBA00023152"/>
    </source>
</evidence>
<reference evidence="19" key="2">
    <citation type="submission" date="2022-10" db="EMBL/GenBank/DDBJ databases">
        <title>Genome assembly of Lactococcus garvieae isolates from cricket gut.</title>
        <authorList>
            <person name="Luecke A.R."/>
            <person name="Brown A.M.V."/>
            <person name="Wakeman C.A."/>
        </authorList>
    </citation>
    <scope>NUCLEOTIDE SEQUENCE</scope>
    <source>
        <strain evidence="19">Alexii-11_2</strain>
    </source>
</reference>
<dbReference type="GO" id="GO:0006002">
    <property type="term" value="P:fructose 6-phosphate metabolic process"/>
    <property type="evidence" value="ECO:0007669"/>
    <property type="project" value="UniProtKB-UniRule"/>
</dbReference>
<sequence>MKRIAVLTSGGDAPGMNAAIRAVVRKAISEGIEVYGINHGYAGMVAGDIFPLTSASVGDKVGRGGTFLYSARFPEFAQLEGQLAGIEQLKKHGIEGVVVIGGDGSYHGAMRLTEHGFPAVGLPGTIDNDIVGTDFTIGFDTAVSTVVDAIDKIRDTSSSHHRTFVVEVMGRNAGDIALWSGIAAGADDIAIPEKEFKFESIVRNIKSGYAKGKNHHIIVVAEGVMSGEEFAMKLKAAGDDSDLRVSVLGHIQRGGSPTARDRVLASRMGARAVELLRDGIGGVAVGVRNEQLVESPILGTAEENALFSLTDEGKIVVNNPHKAGLELYRLNADLNNLDIKFN</sequence>
<feature type="binding site" evidence="15">
    <location>
        <begin position="72"/>
        <end position="73"/>
    </location>
    <ligand>
        <name>ATP</name>
        <dbReference type="ChEBI" id="CHEBI:30616"/>
    </ligand>
</feature>
<dbReference type="GO" id="GO:0016208">
    <property type="term" value="F:AMP binding"/>
    <property type="evidence" value="ECO:0007669"/>
    <property type="project" value="TreeGrafter"/>
</dbReference>
<dbReference type="GO" id="GO:0070095">
    <property type="term" value="F:fructose-6-phosphate binding"/>
    <property type="evidence" value="ECO:0007669"/>
    <property type="project" value="TreeGrafter"/>
</dbReference>
<evidence type="ECO:0000256" key="4">
    <source>
        <dbReference type="ARBA" id="ARBA00004679"/>
    </source>
</evidence>
<dbReference type="HAMAP" id="MF_00339">
    <property type="entry name" value="Phosphofructokinase_I_B1"/>
    <property type="match status" value="1"/>
</dbReference>
<evidence type="ECO:0000313" key="17">
    <source>
        <dbReference type="EMBL" id="MDH7960237.1"/>
    </source>
</evidence>
<evidence type="ECO:0000256" key="8">
    <source>
        <dbReference type="ARBA" id="ARBA00022723"/>
    </source>
</evidence>
<keyword evidence="6 15" id="KW-0021">Allosteric enzyme</keyword>